<dbReference type="Proteomes" id="UP001408789">
    <property type="component" value="Unassembled WGS sequence"/>
</dbReference>
<dbReference type="GO" id="GO:0004601">
    <property type="term" value="F:peroxidase activity"/>
    <property type="evidence" value="ECO:0007669"/>
    <property type="project" value="UniProtKB-KW"/>
</dbReference>
<evidence type="ECO:0000259" key="10">
    <source>
        <dbReference type="PROSITE" id="PS51384"/>
    </source>
</evidence>
<dbReference type="SUPFAM" id="SSF47473">
    <property type="entry name" value="EF-hand"/>
    <property type="match status" value="1"/>
</dbReference>
<evidence type="ECO:0000256" key="6">
    <source>
        <dbReference type="ARBA" id="ARBA00022837"/>
    </source>
</evidence>
<comment type="similarity">
    <text evidence="1">Belongs to the RBOH (TC 5.B.1.3) family.</text>
</comment>
<dbReference type="Gene3D" id="2.40.30.10">
    <property type="entry name" value="Translation factors"/>
    <property type="match status" value="1"/>
</dbReference>
<dbReference type="EMBL" id="JBCNJP010000012">
    <property type="protein sequence ID" value="KAK9069844.1"/>
    <property type="molecule type" value="Genomic_DNA"/>
</dbReference>
<evidence type="ECO:0000256" key="5">
    <source>
        <dbReference type="ARBA" id="ARBA00022827"/>
    </source>
</evidence>
<dbReference type="InterPro" id="IPR011992">
    <property type="entry name" value="EF-hand-dom_pair"/>
</dbReference>
<feature type="domain" description="EF-hand" evidence="9">
    <location>
        <begin position="349"/>
        <end position="384"/>
    </location>
</feature>
<evidence type="ECO:0000256" key="7">
    <source>
        <dbReference type="ARBA" id="ARBA00022857"/>
    </source>
</evidence>
<dbReference type="PROSITE" id="PS00018">
    <property type="entry name" value="EF_HAND_1"/>
    <property type="match status" value="1"/>
</dbReference>
<evidence type="ECO:0008006" key="13">
    <source>
        <dbReference type="Google" id="ProtNLM"/>
    </source>
</evidence>
<evidence type="ECO:0000256" key="8">
    <source>
        <dbReference type="ARBA" id="ARBA00023002"/>
    </source>
</evidence>
<evidence type="ECO:0000256" key="4">
    <source>
        <dbReference type="ARBA" id="ARBA00022723"/>
    </source>
</evidence>
<keyword evidence="3" id="KW-0285">Flavoprotein</keyword>
<keyword evidence="4" id="KW-0479">Metal-binding</keyword>
<evidence type="ECO:0000256" key="2">
    <source>
        <dbReference type="ARBA" id="ARBA00022559"/>
    </source>
</evidence>
<dbReference type="PRINTS" id="PR00466">
    <property type="entry name" value="GP91PHOX"/>
</dbReference>
<dbReference type="AlphaFoldDB" id="A0AAP0D7M8"/>
<gene>
    <name evidence="11" type="ORF">SSX86_010240</name>
</gene>
<dbReference type="Gene3D" id="1.10.238.10">
    <property type="entry name" value="EF-hand"/>
    <property type="match status" value="1"/>
</dbReference>
<dbReference type="Gene3D" id="3.40.50.80">
    <property type="entry name" value="Nucleotide-binding domain of ferredoxin-NADP reductase (FNR) module"/>
    <property type="match status" value="1"/>
</dbReference>
<dbReference type="PANTHER" id="PTHR11972:SF152">
    <property type="entry name" value="RESPIRATORY BURST OXIDASE HOMOLOG PROTEIN C"/>
    <property type="match status" value="1"/>
</dbReference>
<dbReference type="InterPro" id="IPR039261">
    <property type="entry name" value="FNR_nucleotide-bd"/>
</dbReference>
<dbReference type="CDD" id="cd06186">
    <property type="entry name" value="NOX_Duox_like_FAD_NADP"/>
    <property type="match status" value="1"/>
</dbReference>
<keyword evidence="2" id="KW-0575">Peroxidase</keyword>
<dbReference type="PROSITE" id="PS51384">
    <property type="entry name" value="FAD_FR"/>
    <property type="match status" value="1"/>
</dbReference>
<evidence type="ECO:0000313" key="11">
    <source>
        <dbReference type="EMBL" id="KAK9069844.1"/>
    </source>
</evidence>
<comment type="caution">
    <text evidence="11">The sequence shown here is derived from an EMBL/GenBank/DDBJ whole genome shotgun (WGS) entry which is preliminary data.</text>
</comment>
<dbReference type="SUPFAM" id="SSF52343">
    <property type="entry name" value="Ferredoxin reductase-like, C-terminal NADP-linked domain"/>
    <property type="match status" value="1"/>
</dbReference>
<evidence type="ECO:0000256" key="3">
    <source>
        <dbReference type="ARBA" id="ARBA00022630"/>
    </source>
</evidence>
<keyword evidence="7" id="KW-0521">NADP</keyword>
<dbReference type="SUPFAM" id="SSF63380">
    <property type="entry name" value="Riboflavin synthase domain-like"/>
    <property type="match status" value="1"/>
</dbReference>
<dbReference type="InterPro" id="IPR000778">
    <property type="entry name" value="Cyt_b245_heavy_chain"/>
</dbReference>
<dbReference type="Pfam" id="PF08022">
    <property type="entry name" value="FAD_binding_8"/>
    <property type="match status" value="1"/>
</dbReference>
<dbReference type="InterPro" id="IPR013121">
    <property type="entry name" value="Fe_red_NAD-bd_6"/>
</dbReference>
<proteinExistence type="inferred from homology"/>
<keyword evidence="12" id="KW-1185">Reference proteome</keyword>
<accession>A0AAP0D7M8</accession>
<dbReference type="Pfam" id="PF08414">
    <property type="entry name" value="NADPH_Ox"/>
    <property type="match status" value="1"/>
</dbReference>
<dbReference type="GO" id="GO:0005509">
    <property type="term" value="F:calcium ion binding"/>
    <property type="evidence" value="ECO:0007669"/>
    <property type="project" value="InterPro"/>
</dbReference>
<name>A0AAP0D7M8_9ASTR</name>
<dbReference type="InterPro" id="IPR013112">
    <property type="entry name" value="FAD-bd_8"/>
</dbReference>
<dbReference type="Pfam" id="PF08030">
    <property type="entry name" value="NAD_binding_6"/>
    <property type="match status" value="1"/>
</dbReference>
<dbReference type="GO" id="GO:0016174">
    <property type="term" value="F:NAD(P)H oxidase H2O2-forming activity"/>
    <property type="evidence" value="ECO:0007669"/>
    <property type="project" value="TreeGrafter"/>
</dbReference>
<reference evidence="11 12" key="1">
    <citation type="submission" date="2024-04" db="EMBL/GenBank/DDBJ databases">
        <title>The reference genome of an endangered Asteraceae, Deinandra increscens subsp. villosa, native to the Central Coast of California.</title>
        <authorList>
            <person name="Guilliams M."/>
            <person name="Hasenstab-Lehman K."/>
            <person name="Meyer R."/>
            <person name="Mcevoy S."/>
        </authorList>
    </citation>
    <scope>NUCLEOTIDE SEQUENCE [LARGE SCALE GENOMIC DNA]</scope>
    <source>
        <tissue evidence="11">Leaf</tissue>
    </source>
</reference>
<evidence type="ECO:0000256" key="1">
    <source>
        <dbReference type="ARBA" id="ARBA00007975"/>
    </source>
</evidence>
<dbReference type="InterPro" id="IPR017938">
    <property type="entry name" value="Riboflavin_synthase-like_b-brl"/>
</dbReference>
<keyword evidence="5" id="KW-0274">FAD</keyword>
<dbReference type="GO" id="GO:0005886">
    <property type="term" value="C:plasma membrane"/>
    <property type="evidence" value="ECO:0007669"/>
    <property type="project" value="TreeGrafter"/>
</dbReference>
<dbReference type="PANTHER" id="PTHR11972">
    <property type="entry name" value="NADPH OXIDASE"/>
    <property type="match status" value="1"/>
</dbReference>
<evidence type="ECO:0000313" key="12">
    <source>
        <dbReference type="Proteomes" id="UP001408789"/>
    </source>
</evidence>
<dbReference type="InterPro" id="IPR050369">
    <property type="entry name" value="RBOH/FRE"/>
</dbReference>
<sequence>METWRVQKSQTIAFAEPEFDDHSNSANSERKSEGIGGVGSVAAEMLTRCGTVGEGGYRWNWGEGCCSELLESGLSMHTHTYEKLMSRFRWECLKYLLLGFWTDDILCSFGMLVIKGPRGVKIMILHLVAAVIDAYAFELPKAVAKFACASARCSENAENIINHFVKSCNPRDMVSFLCEIVHKMATDDEGSDSLNRRGRWNTVRLDILKGASVSNEDGVISNSNVDDNVERRLESRNSSLSKIRVVSNQLIALSRRQDGTTHALKGLTFISKNENTSENAWDNLFDELTRGKNGLLKRSDFGRCIGMNAASNDFAEDLFDSLCRRRNITGNSINKEQFMEFWAEIDNPSFDSRLQIFLDMVDKDKDGRITKGEIREVASYPSGDEENKRVLALRMTKPEGFKYKSGQYMFLKCSTISPFEWHPFSITTAPGDDYLGVHIRDLGDWTKSINKVFLEHCSLDKNTGIHRADFSAVNSNTTPEVRIDGPYGAPSHDYKNYEVVLLVGLGIGATPMISIVKNIVNNIKAKEENENALEDGSRVSKNKVSPTSANEFRTKKAYFYWVSREQESFDWFEGVMDEIAQVDKYGVIEMHIYCSSVFKEGDARSALVTMLQSLNHKKNGVDVVSGTRFKSHFGRPKWLDVCNRIATNHPGSSETGSSEIGVFYCGQQVGMKDLKQSVAVVSRDESKSTKFVFHKENF</sequence>
<protein>
    <recommendedName>
        <fullName evidence="13">NADPH oxidase</fullName>
    </recommendedName>
</protein>
<keyword evidence="8" id="KW-0560">Oxidoreductase</keyword>
<evidence type="ECO:0000259" key="9">
    <source>
        <dbReference type="PROSITE" id="PS50222"/>
    </source>
</evidence>
<dbReference type="PROSITE" id="PS50222">
    <property type="entry name" value="EF_HAND_2"/>
    <property type="match status" value="1"/>
</dbReference>
<dbReference type="InterPro" id="IPR017927">
    <property type="entry name" value="FAD-bd_FR_type"/>
</dbReference>
<feature type="domain" description="FAD-binding FR-type" evidence="10">
    <location>
        <begin position="367"/>
        <end position="493"/>
    </location>
</feature>
<organism evidence="11 12">
    <name type="scientific">Deinandra increscens subsp. villosa</name>
    <dbReference type="NCBI Taxonomy" id="3103831"/>
    <lineage>
        <taxon>Eukaryota</taxon>
        <taxon>Viridiplantae</taxon>
        <taxon>Streptophyta</taxon>
        <taxon>Embryophyta</taxon>
        <taxon>Tracheophyta</taxon>
        <taxon>Spermatophyta</taxon>
        <taxon>Magnoliopsida</taxon>
        <taxon>eudicotyledons</taxon>
        <taxon>Gunneridae</taxon>
        <taxon>Pentapetalae</taxon>
        <taxon>asterids</taxon>
        <taxon>campanulids</taxon>
        <taxon>Asterales</taxon>
        <taxon>Asteraceae</taxon>
        <taxon>Asteroideae</taxon>
        <taxon>Heliantheae alliance</taxon>
        <taxon>Madieae</taxon>
        <taxon>Madiinae</taxon>
        <taxon>Deinandra</taxon>
    </lineage>
</organism>
<keyword evidence="6" id="KW-0106">Calcium</keyword>
<dbReference type="InterPro" id="IPR018247">
    <property type="entry name" value="EF_Hand_1_Ca_BS"/>
</dbReference>
<dbReference type="InterPro" id="IPR002048">
    <property type="entry name" value="EF_hand_dom"/>
</dbReference>
<dbReference type="InterPro" id="IPR013623">
    <property type="entry name" value="NADPH_Ox"/>
</dbReference>